<dbReference type="Proteomes" id="UP001595816">
    <property type="component" value="Unassembled WGS sequence"/>
</dbReference>
<keyword evidence="2" id="KW-1185">Reference proteome</keyword>
<dbReference type="RefSeq" id="WP_253759273.1">
    <property type="nucleotide sequence ID" value="NZ_JAMZDZ010000001.1"/>
</dbReference>
<comment type="caution">
    <text evidence="1">The sequence shown here is derived from an EMBL/GenBank/DDBJ whole genome shotgun (WGS) entry which is preliminary data.</text>
</comment>
<gene>
    <name evidence="1" type="ORF">ACFOZ4_01975</name>
</gene>
<name>A0ABV8LEQ2_9ACTN</name>
<evidence type="ECO:0008006" key="3">
    <source>
        <dbReference type="Google" id="ProtNLM"/>
    </source>
</evidence>
<protein>
    <recommendedName>
        <fullName evidence="3">CHAD domain-containing protein</fullName>
    </recommendedName>
</protein>
<accession>A0ABV8LEQ2</accession>
<evidence type="ECO:0000313" key="1">
    <source>
        <dbReference type="EMBL" id="MFC4129377.1"/>
    </source>
</evidence>
<organism evidence="1 2">
    <name type="scientific">Hamadaea flava</name>
    <dbReference type="NCBI Taxonomy" id="1742688"/>
    <lineage>
        <taxon>Bacteria</taxon>
        <taxon>Bacillati</taxon>
        <taxon>Actinomycetota</taxon>
        <taxon>Actinomycetes</taxon>
        <taxon>Micromonosporales</taxon>
        <taxon>Micromonosporaceae</taxon>
        <taxon>Hamadaea</taxon>
    </lineage>
</organism>
<sequence length="243" mass="26904">MADPRNTSAQCRNCGCDADATLDVPTGHVAVPAARTGESESLPSLARTRLELDEMGDEEAWLWRLVDEADRVFAAAPEPPPADRLTEAERQLALATTFEERIQMQIRAAQTALASPLSWLRPSHRAAVVRQLKRDRATAVIAAVQRRRAAEVRDRLRSATGRRTAYLAEHHVTLAAGRNARSELVKVIDDLIEGYASLTDQPVWFRFGIGSPATTPDWLTAARQAVAKRRRSQLDEIIPRELA</sequence>
<proteinExistence type="predicted"/>
<evidence type="ECO:0000313" key="2">
    <source>
        <dbReference type="Proteomes" id="UP001595816"/>
    </source>
</evidence>
<reference evidence="2" key="1">
    <citation type="journal article" date="2019" name="Int. J. Syst. Evol. Microbiol.">
        <title>The Global Catalogue of Microorganisms (GCM) 10K type strain sequencing project: providing services to taxonomists for standard genome sequencing and annotation.</title>
        <authorList>
            <consortium name="The Broad Institute Genomics Platform"/>
            <consortium name="The Broad Institute Genome Sequencing Center for Infectious Disease"/>
            <person name="Wu L."/>
            <person name="Ma J."/>
        </authorList>
    </citation>
    <scope>NUCLEOTIDE SEQUENCE [LARGE SCALE GENOMIC DNA]</scope>
    <source>
        <strain evidence="2">CGMCC 4.7289</strain>
    </source>
</reference>
<dbReference type="EMBL" id="JBHSAY010000003">
    <property type="protein sequence ID" value="MFC4129377.1"/>
    <property type="molecule type" value="Genomic_DNA"/>
</dbReference>